<evidence type="ECO:0000256" key="3">
    <source>
        <dbReference type="PROSITE-ProRule" id="PRU00124"/>
    </source>
</evidence>
<proteinExistence type="predicted"/>
<accession>A0ABM1A2N6</accession>
<feature type="region of interest" description="Disordered" evidence="4">
    <location>
        <begin position="468"/>
        <end position="512"/>
    </location>
</feature>
<evidence type="ECO:0000256" key="6">
    <source>
        <dbReference type="SAM" id="SignalP"/>
    </source>
</evidence>
<dbReference type="SUPFAM" id="SSF57424">
    <property type="entry name" value="LDL receptor-like module"/>
    <property type="match status" value="1"/>
</dbReference>
<evidence type="ECO:0000256" key="1">
    <source>
        <dbReference type="ARBA" id="ARBA00022737"/>
    </source>
</evidence>
<dbReference type="Pfam" id="PF00431">
    <property type="entry name" value="CUB"/>
    <property type="match status" value="2"/>
</dbReference>
<dbReference type="Gene3D" id="4.10.400.10">
    <property type="entry name" value="Low-density Lipoprotein Receptor"/>
    <property type="match status" value="1"/>
</dbReference>
<feature type="signal peptide" evidence="6">
    <location>
        <begin position="1"/>
        <end position="30"/>
    </location>
</feature>
<feature type="compositionally biased region" description="Gly residues" evidence="4">
    <location>
        <begin position="367"/>
        <end position="384"/>
    </location>
</feature>
<dbReference type="SUPFAM" id="SSF49854">
    <property type="entry name" value="Spermadhesin, CUB domain"/>
    <property type="match status" value="2"/>
</dbReference>
<feature type="region of interest" description="Disordered" evidence="4">
    <location>
        <begin position="589"/>
        <end position="620"/>
    </location>
</feature>
<name>A0ABM1A2N6_APLCA</name>
<dbReference type="CDD" id="cd00041">
    <property type="entry name" value="CUB"/>
    <property type="match status" value="2"/>
</dbReference>
<keyword evidence="6" id="KW-0732">Signal</keyword>
<evidence type="ECO:0000313" key="8">
    <source>
        <dbReference type="Proteomes" id="UP000694888"/>
    </source>
</evidence>
<dbReference type="PROSITE" id="PS01209">
    <property type="entry name" value="LDLRA_1"/>
    <property type="match status" value="1"/>
</dbReference>
<dbReference type="InterPro" id="IPR000859">
    <property type="entry name" value="CUB_dom"/>
</dbReference>
<dbReference type="CDD" id="cd00112">
    <property type="entry name" value="LDLa"/>
    <property type="match status" value="1"/>
</dbReference>
<dbReference type="SMART" id="SM00042">
    <property type="entry name" value="CUB"/>
    <property type="match status" value="2"/>
</dbReference>
<sequence>MRIYINTLTPSALWGAILLLFISCITMATAQSYGGSPASLLIGPPPMILDEIDPTCWNFTYGNWRVQEFYSPNYPGEYLNNTDCILYLEAPSGFRIHLDFREKFILEQSEDCKYDYLEVRDGPFAYSPPIGRYCGAKFPPLIRSKGRYLWMRFKTDDLLQYGGFKAIYSYHKEHTQNDGTPYSKAEPDACRIPVKLSSESADGVLTSEDVPVTASPHPQTDKDTPVDCTWEIYTDRGREIQLRSSHLDLPRRARCEDNQVTLYERTTLDSDVRQRYCKAQRLDVTSDSNRVFVRLFSSSPANKPDIKLVYSLVRRGKCNELEFRCGGFCMPASLLCNGVVNCKDRSDERGCERLRPPKGRKSTRRPSGGGAGTDGGGADGGGSEGDSSGSGSTPEYDEVSTGENQSSQIPLHIIILGAVGGVILTAVSVSLCVMCHLRRKEAHKRREDTRHQASQRNALEMAVCNSSNTTMSLSQHDRTAAPSERNHHMGYQRAAQTPPGKGNNPHRYSMTGDGDVIPDQMTESGNYKRFLELGVPGEESNVQPGYPTHMLGLTTLESHLYPGYTTSPQWQNEDSYPYGSLNRTTPFLGLSKPLPYSPDGKYHKSGKIPDNEITREHSAT</sequence>
<organism evidence="8 9">
    <name type="scientific">Aplysia californica</name>
    <name type="common">California sea hare</name>
    <dbReference type="NCBI Taxonomy" id="6500"/>
    <lineage>
        <taxon>Eukaryota</taxon>
        <taxon>Metazoa</taxon>
        <taxon>Spiralia</taxon>
        <taxon>Lophotrochozoa</taxon>
        <taxon>Mollusca</taxon>
        <taxon>Gastropoda</taxon>
        <taxon>Heterobranchia</taxon>
        <taxon>Euthyneura</taxon>
        <taxon>Tectipleura</taxon>
        <taxon>Aplysiida</taxon>
        <taxon>Aplysioidea</taxon>
        <taxon>Aplysiidae</taxon>
        <taxon>Aplysia</taxon>
    </lineage>
</organism>
<dbReference type="Proteomes" id="UP000694888">
    <property type="component" value="Unplaced"/>
</dbReference>
<feature type="transmembrane region" description="Helical" evidence="5">
    <location>
        <begin position="413"/>
        <end position="437"/>
    </location>
</feature>
<gene>
    <name evidence="9" type="primary">LOC101845248</name>
</gene>
<keyword evidence="5" id="KW-0472">Membrane</keyword>
<keyword evidence="2 3" id="KW-1015">Disulfide bond</keyword>
<dbReference type="Gene3D" id="2.60.120.290">
    <property type="entry name" value="Spermadhesin, CUB domain"/>
    <property type="match status" value="2"/>
</dbReference>
<keyword evidence="5" id="KW-0812">Transmembrane</keyword>
<keyword evidence="5" id="KW-1133">Transmembrane helix</keyword>
<protein>
    <submittedName>
        <fullName evidence="9">Uncharacterized protein LOC101845248</fullName>
    </submittedName>
</protein>
<dbReference type="PROSITE" id="PS50068">
    <property type="entry name" value="LDLRA_2"/>
    <property type="match status" value="1"/>
</dbReference>
<feature type="disulfide bond" evidence="3">
    <location>
        <begin position="336"/>
        <end position="351"/>
    </location>
</feature>
<evidence type="ECO:0000259" key="7">
    <source>
        <dbReference type="PROSITE" id="PS01180"/>
    </source>
</evidence>
<feature type="compositionally biased region" description="Basic and acidic residues" evidence="4">
    <location>
        <begin position="607"/>
        <end position="620"/>
    </location>
</feature>
<feature type="compositionally biased region" description="Basic and acidic residues" evidence="4">
    <location>
        <begin position="475"/>
        <end position="487"/>
    </location>
</feature>
<dbReference type="SMART" id="SM00192">
    <property type="entry name" value="LDLa"/>
    <property type="match status" value="1"/>
</dbReference>
<evidence type="ECO:0000256" key="5">
    <source>
        <dbReference type="SAM" id="Phobius"/>
    </source>
</evidence>
<dbReference type="PROSITE" id="PS01180">
    <property type="entry name" value="CUB"/>
    <property type="match status" value="2"/>
</dbReference>
<feature type="chain" id="PRO_5047432908" evidence="6">
    <location>
        <begin position="31"/>
        <end position="620"/>
    </location>
</feature>
<dbReference type="PANTHER" id="PTHR24251">
    <property type="entry name" value="OVOCHYMASE-RELATED"/>
    <property type="match status" value="1"/>
</dbReference>
<feature type="compositionally biased region" description="Low complexity" evidence="4">
    <location>
        <begin position="385"/>
        <end position="394"/>
    </location>
</feature>
<dbReference type="PANTHER" id="PTHR24251:SF28">
    <property type="entry name" value="NEUROPILIN AND TOLLOID-LIKE, ISOFORM B"/>
    <property type="match status" value="1"/>
</dbReference>
<dbReference type="GeneID" id="101845248"/>
<feature type="region of interest" description="Disordered" evidence="4">
    <location>
        <begin position="350"/>
        <end position="404"/>
    </location>
</feature>
<dbReference type="PROSITE" id="PS51257">
    <property type="entry name" value="PROKAR_LIPOPROTEIN"/>
    <property type="match status" value="1"/>
</dbReference>
<feature type="domain" description="CUB" evidence="7">
    <location>
        <begin position="190"/>
        <end position="313"/>
    </location>
</feature>
<dbReference type="InterPro" id="IPR002172">
    <property type="entry name" value="LDrepeatLR_classA_rpt"/>
</dbReference>
<keyword evidence="1" id="KW-0677">Repeat</keyword>
<comment type="caution">
    <text evidence="3">Lacks conserved residue(s) required for the propagation of feature annotation.</text>
</comment>
<evidence type="ECO:0000313" key="9">
    <source>
        <dbReference type="RefSeq" id="XP_012939622.1"/>
    </source>
</evidence>
<dbReference type="RefSeq" id="XP_012939622.1">
    <property type="nucleotide sequence ID" value="XM_013084168.2"/>
</dbReference>
<keyword evidence="8" id="KW-1185">Reference proteome</keyword>
<feature type="domain" description="CUB" evidence="7">
    <location>
        <begin position="56"/>
        <end position="171"/>
    </location>
</feature>
<evidence type="ECO:0000256" key="4">
    <source>
        <dbReference type="SAM" id="MobiDB-lite"/>
    </source>
</evidence>
<dbReference type="InterPro" id="IPR035914">
    <property type="entry name" value="Sperma_CUB_dom_sf"/>
</dbReference>
<dbReference type="InterPro" id="IPR036055">
    <property type="entry name" value="LDL_receptor-like_sf"/>
</dbReference>
<reference evidence="9" key="1">
    <citation type="submission" date="2025-08" db="UniProtKB">
        <authorList>
            <consortium name="RefSeq"/>
        </authorList>
    </citation>
    <scope>IDENTIFICATION</scope>
</reference>
<evidence type="ECO:0000256" key="2">
    <source>
        <dbReference type="ARBA" id="ARBA00023157"/>
    </source>
</evidence>
<dbReference type="InterPro" id="IPR023415">
    <property type="entry name" value="LDLR_class-A_CS"/>
</dbReference>
<dbReference type="Pfam" id="PF00057">
    <property type="entry name" value="Ldl_recept_a"/>
    <property type="match status" value="1"/>
</dbReference>